<evidence type="ECO:0000313" key="3">
    <source>
        <dbReference type="Proteomes" id="UP001178461"/>
    </source>
</evidence>
<dbReference type="AlphaFoldDB" id="A0AA35P980"/>
<evidence type="ECO:0000313" key="2">
    <source>
        <dbReference type="EMBL" id="CAI5779754.1"/>
    </source>
</evidence>
<gene>
    <name evidence="2" type="ORF">PODLI_1B008168</name>
</gene>
<protein>
    <submittedName>
        <fullName evidence="2">Uncharacterized protein</fullName>
    </submittedName>
</protein>
<feature type="coiled-coil region" evidence="1">
    <location>
        <begin position="189"/>
        <end position="223"/>
    </location>
</feature>
<evidence type="ECO:0000256" key="1">
    <source>
        <dbReference type="SAM" id="Coils"/>
    </source>
</evidence>
<name>A0AA35P980_9SAUR</name>
<proteinExistence type="predicted"/>
<organism evidence="2 3">
    <name type="scientific">Podarcis lilfordi</name>
    <name type="common">Lilford's wall lizard</name>
    <dbReference type="NCBI Taxonomy" id="74358"/>
    <lineage>
        <taxon>Eukaryota</taxon>
        <taxon>Metazoa</taxon>
        <taxon>Chordata</taxon>
        <taxon>Craniata</taxon>
        <taxon>Vertebrata</taxon>
        <taxon>Euteleostomi</taxon>
        <taxon>Lepidosauria</taxon>
        <taxon>Squamata</taxon>
        <taxon>Bifurcata</taxon>
        <taxon>Unidentata</taxon>
        <taxon>Episquamata</taxon>
        <taxon>Laterata</taxon>
        <taxon>Lacertibaenia</taxon>
        <taxon>Lacertidae</taxon>
        <taxon>Podarcis</taxon>
    </lineage>
</organism>
<dbReference type="Proteomes" id="UP001178461">
    <property type="component" value="Chromosome 7"/>
</dbReference>
<sequence>MFGVHSVWEAVGGKWMALPSVHKCLQLHQENQLLLKKLRHVRLKNKQLEYDWAQLQEQLQGQKKLLPTCVTKKDVPVQTEIHLPLKDDGFYRKEREGVKENARVLQLYHNLQKRYNKELKTNQGQCETIARLSIKINDMEHQLHLANQKMKELESKKMLPKDKTDPLQKKNGSYKCVCKKKGSCSCKYLDQLLFEIQRLKMENESLSKERRMLRNELAALDKDFFDEIEDLKYALQEAIKLNTQYEKCLKQLSSTYGITFTSTLTAGSHRGTLNKSWK</sequence>
<accession>A0AA35P980</accession>
<reference evidence="2" key="1">
    <citation type="submission" date="2022-12" db="EMBL/GenBank/DDBJ databases">
        <authorList>
            <person name="Alioto T."/>
            <person name="Alioto T."/>
            <person name="Gomez Garrido J."/>
        </authorList>
    </citation>
    <scope>NUCLEOTIDE SEQUENCE</scope>
</reference>
<keyword evidence="1" id="KW-0175">Coiled coil</keyword>
<dbReference type="EMBL" id="OX395132">
    <property type="protein sequence ID" value="CAI5779754.1"/>
    <property type="molecule type" value="Genomic_DNA"/>
</dbReference>
<feature type="coiled-coil region" evidence="1">
    <location>
        <begin position="129"/>
        <end position="156"/>
    </location>
</feature>
<keyword evidence="3" id="KW-1185">Reference proteome</keyword>